<dbReference type="OrthoDB" id="287220at2"/>
<dbReference type="CDD" id="cd02236">
    <property type="entry name" value="cupin_CV2614-like"/>
    <property type="match status" value="1"/>
</dbReference>
<dbReference type="Pfam" id="PF07883">
    <property type="entry name" value="Cupin_2"/>
    <property type="match status" value="1"/>
</dbReference>
<evidence type="ECO:0000256" key="1">
    <source>
        <dbReference type="SAM" id="SignalP"/>
    </source>
</evidence>
<dbReference type="Gene3D" id="2.60.120.10">
    <property type="entry name" value="Jelly Rolls"/>
    <property type="match status" value="1"/>
</dbReference>
<evidence type="ECO:0000313" key="3">
    <source>
        <dbReference type="EMBL" id="SCZ63142.1"/>
    </source>
</evidence>
<dbReference type="RefSeq" id="WP_092997443.1">
    <property type="nucleotide sequence ID" value="NZ_FMWD01000007.1"/>
</dbReference>
<dbReference type="SUPFAM" id="SSF51182">
    <property type="entry name" value="RmlC-like cupins"/>
    <property type="match status" value="1"/>
</dbReference>
<accession>A0A1G5QN31</accession>
<organism evidence="3 4">
    <name type="scientific">Thiohalomonas denitrificans</name>
    <dbReference type="NCBI Taxonomy" id="415747"/>
    <lineage>
        <taxon>Bacteria</taxon>
        <taxon>Pseudomonadati</taxon>
        <taxon>Pseudomonadota</taxon>
        <taxon>Gammaproteobacteria</taxon>
        <taxon>Thiohalomonadales</taxon>
        <taxon>Thiohalomonadaceae</taxon>
        <taxon>Thiohalomonas</taxon>
    </lineage>
</organism>
<dbReference type="STRING" id="415747.SAMN03097708_02430"/>
<dbReference type="InterPro" id="IPR014710">
    <property type="entry name" value="RmlC-like_jellyroll"/>
</dbReference>
<dbReference type="AlphaFoldDB" id="A0A1G5QN31"/>
<reference evidence="3 4" key="1">
    <citation type="submission" date="2016-10" db="EMBL/GenBank/DDBJ databases">
        <authorList>
            <person name="de Groot N.N."/>
        </authorList>
    </citation>
    <scope>NUCLEOTIDE SEQUENCE [LARGE SCALE GENOMIC DNA]</scope>
    <source>
        <strain evidence="3 4">HLD2</strain>
    </source>
</reference>
<keyword evidence="4" id="KW-1185">Reference proteome</keyword>
<proteinExistence type="predicted"/>
<dbReference type="EMBL" id="FMWD01000007">
    <property type="protein sequence ID" value="SCZ63142.1"/>
    <property type="molecule type" value="Genomic_DNA"/>
</dbReference>
<feature type="domain" description="Cupin type-2" evidence="2">
    <location>
        <begin position="67"/>
        <end position="135"/>
    </location>
</feature>
<protein>
    <submittedName>
        <fullName evidence="3">Cupin domain-containing protein</fullName>
    </submittedName>
</protein>
<dbReference type="InterPro" id="IPR011051">
    <property type="entry name" value="RmlC_Cupin_sf"/>
</dbReference>
<keyword evidence="1" id="KW-0732">Signal</keyword>
<sequence>MSLYANTSARLIGSVLLAITSSLALSASGDESGTEVIVREIAKTAVTAGGEPVNYPRTDKPEVTANVVELPPGAETGWHYHPIPVYGYVIRGTLEVERETGEVITYRQGDAIVEAMDSLLNARNTGMEPVEMVAFYMGAQGIANTVTTPEAEEPGSG</sequence>
<feature type="signal peptide" evidence="1">
    <location>
        <begin position="1"/>
        <end position="26"/>
    </location>
</feature>
<evidence type="ECO:0000259" key="2">
    <source>
        <dbReference type="Pfam" id="PF07883"/>
    </source>
</evidence>
<gene>
    <name evidence="3" type="ORF">SAMN03097708_02430</name>
</gene>
<dbReference type="InterPro" id="IPR013096">
    <property type="entry name" value="Cupin_2"/>
</dbReference>
<evidence type="ECO:0000313" key="4">
    <source>
        <dbReference type="Proteomes" id="UP000199648"/>
    </source>
</evidence>
<dbReference type="Proteomes" id="UP000199648">
    <property type="component" value="Unassembled WGS sequence"/>
</dbReference>
<feature type="chain" id="PRO_5011545499" evidence="1">
    <location>
        <begin position="27"/>
        <end position="157"/>
    </location>
</feature>
<name>A0A1G5QN31_9GAMM</name>